<feature type="signal peptide" evidence="3">
    <location>
        <begin position="1"/>
        <end position="23"/>
    </location>
</feature>
<reference evidence="5 6" key="1">
    <citation type="submission" date="2012-08" db="EMBL/GenBank/DDBJ databases">
        <title>Whole genome shotgun sequence of Gordonia rhizosphera NBRC 16068.</title>
        <authorList>
            <person name="Takarada H."/>
            <person name="Isaki S."/>
            <person name="Hosoyama A."/>
            <person name="Tsuchikane K."/>
            <person name="Katsumata H."/>
            <person name="Baba S."/>
            <person name="Ohji S."/>
            <person name="Yamazaki S."/>
            <person name="Fujita N."/>
        </authorList>
    </citation>
    <scope>NUCLEOTIDE SEQUENCE [LARGE SCALE GENOMIC DNA]</scope>
    <source>
        <strain evidence="5 6">NBRC 16068</strain>
    </source>
</reference>
<dbReference type="OrthoDB" id="4548368at2"/>
<proteinExistence type="inferred from homology"/>
<keyword evidence="6" id="KW-1185">Reference proteome</keyword>
<dbReference type="AlphaFoldDB" id="K6W7J4"/>
<feature type="chain" id="PRO_5039724155" description="Low molecular weight antigen MTB12-like C-terminal domain-containing protein" evidence="3">
    <location>
        <begin position="24"/>
        <end position="167"/>
    </location>
</feature>
<dbReference type="Pfam" id="PF26580">
    <property type="entry name" value="Mtb12_C"/>
    <property type="match status" value="1"/>
</dbReference>
<feature type="domain" description="Low molecular weight antigen MTB12-like C-terminal" evidence="4">
    <location>
        <begin position="51"/>
        <end position="158"/>
    </location>
</feature>
<evidence type="ECO:0000313" key="5">
    <source>
        <dbReference type="EMBL" id="GAB89691.1"/>
    </source>
</evidence>
<evidence type="ECO:0000256" key="2">
    <source>
        <dbReference type="ARBA" id="ARBA00093774"/>
    </source>
</evidence>
<dbReference type="Proteomes" id="UP000008363">
    <property type="component" value="Unassembled WGS sequence"/>
</dbReference>
<sequence>MRRTVIGRALAMCAGAIMVVGVAAGCSSDSDSDSSASSAAAASSASATADAATTQEITDNFVTFFNGQTPPAERAALITDGAAFEPVLQGLTQNPQSMQTTAAVKSVTMTDVGHADVTFDLLLQGTPVLPDQLGQSVNEDGTWKVSAATFCALLSVQGGVNDVPACA</sequence>
<dbReference type="RefSeq" id="WP_006331873.1">
    <property type="nucleotide sequence ID" value="NZ_BAHC01000069.1"/>
</dbReference>
<protein>
    <recommendedName>
        <fullName evidence="4">Low molecular weight antigen MTB12-like C-terminal domain-containing protein</fullName>
    </recommendedName>
</protein>
<accession>K6W7J4</accession>
<organism evidence="5 6">
    <name type="scientific">Gordonia rhizosphera NBRC 16068</name>
    <dbReference type="NCBI Taxonomy" id="1108045"/>
    <lineage>
        <taxon>Bacteria</taxon>
        <taxon>Bacillati</taxon>
        <taxon>Actinomycetota</taxon>
        <taxon>Actinomycetes</taxon>
        <taxon>Mycobacteriales</taxon>
        <taxon>Gordoniaceae</taxon>
        <taxon>Gordonia</taxon>
    </lineage>
</organism>
<gene>
    <name evidence="5" type="ORF">GORHZ_069_00700</name>
</gene>
<dbReference type="InterPro" id="IPR058644">
    <property type="entry name" value="Mtb12-like_C"/>
</dbReference>
<dbReference type="PROSITE" id="PS51257">
    <property type="entry name" value="PROKAR_LIPOPROTEIN"/>
    <property type="match status" value="1"/>
</dbReference>
<comment type="similarity">
    <text evidence="2">Belongs to the MTB12 family.</text>
</comment>
<dbReference type="eggNOG" id="ENOG50343BG">
    <property type="taxonomic scope" value="Bacteria"/>
</dbReference>
<evidence type="ECO:0000259" key="4">
    <source>
        <dbReference type="Pfam" id="PF26580"/>
    </source>
</evidence>
<name>K6W7J4_9ACTN</name>
<dbReference type="STRING" id="1108045.GORHZ_069_00700"/>
<evidence type="ECO:0000256" key="3">
    <source>
        <dbReference type="SAM" id="SignalP"/>
    </source>
</evidence>
<keyword evidence="1 3" id="KW-0732">Signal</keyword>
<evidence type="ECO:0000256" key="1">
    <source>
        <dbReference type="ARBA" id="ARBA00022729"/>
    </source>
</evidence>
<comment type="caution">
    <text evidence="5">The sequence shown here is derived from an EMBL/GenBank/DDBJ whole genome shotgun (WGS) entry which is preliminary data.</text>
</comment>
<dbReference type="EMBL" id="BAHC01000069">
    <property type="protein sequence ID" value="GAB89691.1"/>
    <property type="molecule type" value="Genomic_DNA"/>
</dbReference>
<evidence type="ECO:0000313" key="6">
    <source>
        <dbReference type="Proteomes" id="UP000008363"/>
    </source>
</evidence>